<dbReference type="OrthoDB" id="9808002at2"/>
<evidence type="ECO:0000313" key="10">
    <source>
        <dbReference type="EMBL" id="TGK00588.1"/>
    </source>
</evidence>
<dbReference type="AlphaFoldDB" id="A0A4R9FPJ1"/>
<evidence type="ECO:0000259" key="9">
    <source>
        <dbReference type="Pfam" id="PF00266"/>
    </source>
</evidence>
<dbReference type="EMBL" id="RQEP01000018">
    <property type="protein sequence ID" value="TGK00588.1"/>
    <property type="molecule type" value="Genomic_DNA"/>
</dbReference>
<dbReference type="Proteomes" id="UP000297453">
    <property type="component" value="Unassembled WGS sequence"/>
</dbReference>
<dbReference type="GO" id="GO:0046872">
    <property type="term" value="F:metal ion binding"/>
    <property type="evidence" value="ECO:0007669"/>
    <property type="project" value="UniProtKB-KW"/>
</dbReference>
<dbReference type="InterPro" id="IPR015424">
    <property type="entry name" value="PyrdxlP-dep_Trfase"/>
</dbReference>
<dbReference type="Gene3D" id="3.90.1150.10">
    <property type="entry name" value="Aspartate Aminotransferase, domain 1"/>
    <property type="match status" value="1"/>
</dbReference>
<keyword evidence="7" id="KW-0411">Iron-sulfur</keyword>
<name>A0A4R9FPJ1_9LEPT</name>
<dbReference type="PIRSF" id="PIRSF005572">
    <property type="entry name" value="NifS"/>
    <property type="match status" value="1"/>
</dbReference>
<gene>
    <name evidence="10" type="ORF">EHO59_11580</name>
</gene>
<comment type="cofactor">
    <cofactor evidence="1">
        <name>pyridoxal 5'-phosphate</name>
        <dbReference type="ChEBI" id="CHEBI:597326"/>
    </cofactor>
</comment>
<dbReference type="Gene3D" id="3.40.640.10">
    <property type="entry name" value="Type I PLP-dependent aspartate aminotransferase-like (Major domain)"/>
    <property type="match status" value="1"/>
</dbReference>
<dbReference type="Gene3D" id="1.10.260.50">
    <property type="match status" value="1"/>
</dbReference>
<dbReference type="GO" id="GO:0031071">
    <property type="term" value="F:cysteine desulfurase activity"/>
    <property type="evidence" value="ECO:0007669"/>
    <property type="project" value="UniProtKB-EC"/>
</dbReference>
<dbReference type="RefSeq" id="WP_135588155.1">
    <property type="nucleotide sequence ID" value="NZ_RQEP01000018.1"/>
</dbReference>
<evidence type="ECO:0000256" key="3">
    <source>
        <dbReference type="ARBA" id="ARBA00022679"/>
    </source>
</evidence>
<evidence type="ECO:0000256" key="5">
    <source>
        <dbReference type="ARBA" id="ARBA00022898"/>
    </source>
</evidence>
<feature type="domain" description="Aminotransferase class V" evidence="9">
    <location>
        <begin position="6"/>
        <end position="358"/>
    </location>
</feature>
<evidence type="ECO:0000313" key="11">
    <source>
        <dbReference type="Proteomes" id="UP000297453"/>
    </source>
</evidence>
<comment type="catalytic activity">
    <reaction evidence="8">
        <text>(sulfur carrier)-H + L-cysteine = (sulfur carrier)-SH + L-alanine</text>
        <dbReference type="Rhea" id="RHEA:43892"/>
        <dbReference type="Rhea" id="RHEA-COMP:14737"/>
        <dbReference type="Rhea" id="RHEA-COMP:14739"/>
        <dbReference type="ChEBI" id="CHEBI:29917"/>
        <dbReference type="ChEBI" id="CHEBI:35235"/>
        <dbReference type="ChEBI" id="CHEBI:57972"/>
        <dbReference type="ChEBI" id="CHEBI:64428"/>
        <dbReference type="EC" id="2.8.1.7"/>
    </reaction>
</comment>
<dbReference type="InterPro" id="IPR000192">
    <property type="entry name" value="Aminotrans_V_dom"/>
</dbReference>
<keyword evidence="5" id="KW-0663">Pyridoxal phosphate</keyword>
<keyword evidence="6" id="KW-0408">Iron</keyword>
<accession>A0A4R9FPJ1</accession>
<reference evidence="10" key="1">
    <citation type="journal article" date="2019" name="PLoS Negl. Trop. Dis.">
        <title>Revisiting the worldwide diversity of Leptospira species in the environment.</title>
        <authorList>
            <person name="Vincent A.T."/>
            <person name="Schiettekatte O."/>
            <person name="Bourhy P."/>
            <person name="Veyrier F.J."/>
            <person name="Picardeau M."/>
        </authorList>
    </citation>
    <scope>NUCLEOTIDE SEQUENCE [LARGE SCALE GENOMIC DNA]</scope>
    <source>
        <strain evidence="10">SSS9</strain>
    </source>
</reference>
<evidence type="ECO:0000256" key="2">
    <source>
        <dbReference type="ARBA" id="ARBA00006490"/>
    </source>
</evidence>
<dbReference type="InterPro" id="IPR015422">
    <property type="entry name" value="PyrdxlP-dep_Trfase_small"/>
</dbReference>
<comment type="caution">
    <text evidence="10">The sequence shown here is derived from an EMBL/GenBank/DDBJ whole genome shotgun (WGS) entry which is preliminary data.</text>
</comment>
<keyword evidence="11" id="KW-1185">Reference proteome</keyword>
<keyword evidence="3 10" id="KW-0808">Transferase</keyword>
<proteinExistence type="inferred from homology"/>
<dbReference type="InterPro" id="IPR016454">
    <property type="entry name" value="Cysteine_dSase"/>
</dbReference>
<evidence type="ECO:0000256" key="7">
    <source>
        <dbReference type="ARBA" id="ARBA00023014"/>
    </source>
</evidence>
<dbReference type="GO" id="GO:0008483">
    <property type="term" value="F:transaminase activity"/>
    <property type="evidence" value="ECO:0007669"/>
    <property type="project" value="UniProtKB-KW"/>
</dbReference>
<evidence type="ECO:0000256" key="4">
    <source>
        <dbReference type="ARBA" id="ARBA00022723"/>
    </source>
</evidence>
<comment type="similarity">
    <text evidence="2">Belongs to the class-V pyridoxal-phosphate-dependent aminotransferase family. NifS/IscS subfamily.</text>
</comment>
<dbReference type="SUPFAM" id="SSF53383">
    <property type="entry name" value="PLP-dependent transferases"/>
    <property type="match status" value="1"/>
</dbReference>
<dbReference type="GO" id="GO:0051536">
    <property type="term" value="F:iron-sulfur cluster binding"/>
    <property type="evidence" value="ECO:0007669"/>
    <property type="project" value="UniProtKB-KW"/>
</dbReference>
<dbReference type="InterPro" id="IPR015421">
    <property type="entry name" value="PyrdxlP-dep_Trfase_major"/>
</dbReference>
<keyword evidence="4" id="KW-0479">Metal-binding</keyword>
<sequence>MKRIKYFDYNATHPPLPGLLSKIFADYEEDFFNPSGPTRFSLARQGRIEEARKTLSSLTGCDPKGFVFVSSGTEANYSLAYFIRSLAPKIVYLSPFEHSSMYSAFESAKIPVQILQTDKSGLISITQLDSFLKEDPGPVCIIHAGNETGVIQPLEKISELCSTYKVPFFSDIIQSFGKISIPFSLLDGFTFSGHKIGGGLGSSVLWFQPKYLKEGGIFQGGNQENGHRAGTENSPAILALSEAALIQFQEMEKKDLRLKEFRVKIEACLKELGAEIVSEASPRLHSTTFTLLPFDDLDFFMMGMEERGFALSTGSSCKSRSREAAPSLLAMGYSQEEALRAIRISTGLFTTTEEVDSLISALTEVIRSIG</sequence>
<evidence type="ECO:0000256" key="8">
    <source>
        <dbReference type="ARBA" id="ARBA00050776"/>
    </source>
</evidence>
<evidence type="ECO:0000256" key="1">
    <source>
        <dbReference type="ARBA" id="ARBA00001933"/>
    </source>
</evidence>
<keyword evidence="10" id="KW-0032">Aminotransferase</keyword>
<evidence type="ECO:0000256" key="6">
    <source>
        <dbReference type="ARBA" id="ARBA00023004"/>
    </source>
</evidence>
<organism evidence="10 11">
    <name type="scientific">Leptospira semungkisensis</name>
    <dbReference type="NCBI Taxonomy" id="2484985"/>
    <lineage>
        <taxon>Bacteria</taxon>
        <taxon>Pseudomonadati</taxon>
        <taxon>Spirochaetota</taxon>
        <taxon>Spirochaetia</taxon>
        <taxon>Leptospirales</taxon>
        <taxon>Leptospiraceae</taxon>
        <taxon>Leptospira</taxon>
    </lineage>
</organism>
<protein>
    <submittedName>
        <fullName evidence="10">Aminotransferase class V-fold PLP-dependent enzyme</fullName>
    </submittedName>
</protein>
<dbReference type="PANTHER" id="PTHR11601:SF34">
    <property type="entry name" value="CYSTEINE DESULFURASE"/>
    <property type="match status" value="1"/>
</dbReference>
<dbReference type="Pfam" id="PF00266">
    <property type="entry name" value="Aminotran_5"/>
    <property type="match status" value="1"/>
</dbReference>
<dbReference type="PANTHER" id="PTHR11601">
    <property type="entry name" value="CYSTEINE DESULFURYLASE FAMILY MEMBER"/>
    <property type="match status" value="1"/>
</dbReference>